<proteinExistence type="predicted"/>
<feature type="region of interest" description="Disordered" evidence="1">
    <location>
        <begin position="111"/>
        <end position="131"/>
    </location>
</feature>
<dbReference type="OrthoDB" id="194610at2"/>
<evidence type="ECO:0000313" key="3">
    <source>
        <dbReference type="EMBL" id="OAM89436.1"/>
    </source>
</evidence>
<feature type="chain" id="PRO_5008089033" evidence="2">
    <location>
        <begin position="20"/>
        <end position="175"/>
    </location>
</feature>
<reference evidence="3 4" key="1">
    <citation type="submission" date="2016-01" db="EMBL/GenBank/DDBJ databases">
        <title>High potential of lignocellulose degradation of a new Verrucomicrobia species.</title>
        <authorList>
            <person name="Wang Y."/>
            <person name="Shi Y."/>
            <person name="Qiu Z."/>
            <person name="Liu S."/>
            <person name="Yang H."/>
        </authorList>
    </citation>
    <scope>NUCLEOTIDE SEQUENCE [LARGE SCALE GENOMIC DNA]</scope>
    <source>
        <strain evidence="3 4">TSB47</strain>
    </source>
</reference>
<evidence type="ECO:0000256" key="1">
    <source>
        <dbReference type="SAM" id="MobiDB-lite"/>
    </source>
</evidence>
<name>A0A178IJZ5_9BACT</name>
<dbReference type="RefSeq" id="WP_068770685.1">
    <property type="nucleotide sequence ID" value="NZ_CP109796.1"/>
</dbReference>
<organism evidence="3 4">
    <name type="scientific">Termitidicoccus mucosus</name>
    <dbReference type="NCBI Taxonomy" id="1184151"/>
    <lineage>
        <taxon>Bacteria</taxon>
        <taxon>Pseudomonadati</taxon>
        <taxon>Verrucomicrobiota</taxon>
        <taxon>Opitutia</taxon>
        <taxon>Opitutales</taxon>
        <taxon>Opitutaceae</taxon>
        <taxon>Termitidicoccus</taxon>
    </lineage>
</organism>
<sequence>MFLRFAVLAAALCAGGAPAAAEPAPGGAAAAAHPYATVVVPRMKTSIYVGSVALEMTALTRNDAGRYDAGYKARVTPYFFCNESGRLWIDFSDEQLAQLERGERVAFTGGAKTAGGKERRVEGHATPSAPGVRDGKIKVRVFVTAKTQLIFNTTYRFAETSATGAPSFIGGAPAL</sequence>
<accession>A0A178IJZ5</accession>
<dbReference type="EMBL" id="LRRQ01000096">
    <property type="protein sequence ID" value="OAM89436.1"/>
    <property type="molecule type" value="Genomic_DNA"/>
</dbReference>
<keyword evidence="2" id="KW-0732">Signal</keyword>
<gene>
    <name evidence="3" type="ORF">AW736_13300</name>
</gene>
<evidence type="ECO:0000256" key="2">
    <source>
        <dbReference type="SAM" id="SignalP"/>
    </source>
</evidence>
<keyword evidence="4" id="KW-1185">Reference proteome</keyword>
<dbReference type="Proteomes" id="UP000078486">
    <property type="component" value="Unassembled WGS sequence"/>
</dbReference>
<evidence type="ECO:0000313" key="4">
    <source>
        <dbReference type="Proteomes" id="UP000078486"/>
    </source>
</evidence>
<dbReference type="STRING" id="1184151.AW736_13300"/>
<feature type="signal peptide" evidence="2">
    <location>
        <begin position="1"/>
        <end position="19"/>
    </location>
</feature>
<comment type="caution">
    <text evidence="3">The sequence shown here is derived from an EMBL/GenBank/DDBJ whole genome shotgun (WGS) entry which is preliminary data.</text>
</comment>
<dbReference type="AlphaFoldDB" id="A0A178IJZ5"/>
<protein>
    <submittedName>
        <fullName evidence="3">Uncharacterized protein</fullName>
    </submittedName>
</protein>